<dbReference type="PANTHER" id="PTHR42736">
    <property type="entry name" value="PROTEIN-GLUTAMINE GAMMA-GLUTAMYLTRANSFERASE"/>
    <property type="match status" value="1"/>
</dbReference>
<sequence>MIMRWRNRGGSAQTPENTELVSGRALIWLIASFALLLVPQWDRLPVWLIASCAVLAGWRWLAQSGRLRLPGKWLRSGIMLVLVAVYIATVQGRFTVETASSFFVLAVGMKWLETRSVRDFYVLFFILVYLATVNFLFHQEIHWSVINLVGVALLLVGLQVVNAPDIPGAMKSGWRRLGMMLVKTLPIVVLLFVFFPRMAPLWSVPLVSGEARTGISDTMTPGDISSLAQSSERAFRVTFGGELPAYRDRYWRGLILDRLDGETWQQGFGRQLRRPGRVSVDGGVGELEPNQYGVLMEPTDQIWAFALENSKAVSDNVKPNEQGLFRFDRPADSPVRYRMALTGEDRSDQFGPLPDDAQRYLQLPRSGNPRARAFAEELAAQYDNPEAIVQHLLDRFRQQEYFYTLRPPAMPDDGIDALLFDEKRGFCAHYAGAATFVLRAAGIPARVVVGYQGGDSGADDQYLIIRQYDAHAWVEAWLPGRGWVRMDPTAAIAPQRIESGLRDAMAEEGSFLENEWTSPQRYGDMAVLQWASLKLDLMNYHWQRWVVGYQGQSQMDLMSRLPGGIGLRELGYITAGIIGVALLLAGLVTAWQYRRVEIRDPFGRVVARWHRLCDRAGVPVRHGETPSQLASRLARARPAAAGTANAFARMVNKHYYGGKSDTERRGDLVRIKRLLATMKRQADRKPKVDRLSSGSPRVITEGE</sequence>
<dbReference type="Pfam" id="PF11992">
    <property type="entry name" value="TgpA_N"/>
    <property type="match status" value="1"/>
</dbReference>
<dbReference type="PANTHER" id="PTHR42736:SF1">
    <property type="entry name" value="PROTEIN-GLUTAMINE GAMMA-GLUTAMYLTRANSFERASE"/>
    <property type="match status" value="1"/>
</dbReference>
<accession>A0A4U6R2W5</accession>
<feature type="transmembrane region" description="Helical" evidence="2">
    <location>
        <begin position="44"/>
        <end position="61"/>
    </location>
</feature>
<dbReference type="EMBL" id="SZYH01000001">
    <property type="protein sequence ID" value="TKV67148.1"/>
    <property type="molecule type" value="Genomic_DNA"/>
</dbReference>
<feature type="transmembrane region" description="Helical" evidence="2">
    <location>
        <begin position="21"/>
        <end position="38"/>
    </location>
</feature>
<feature type="compositionally biased region" description="Basic and acidic residues" evidence="1">
    <location>
        <begin position="681"/>
        <end position="690"/>
    </location>
</feature>
<evidence type="ECO:0000256" key="1">
    <source>
        <dbReference type="SAM" id="MobiDB-lite"/>
    </source>
</evidence>
<dbReference type="RefSeq" id="WP_137434567.1">
    <property type="nucleotide sequence ID" value="NZ_JANRHC010000005.1"/>
</dbReference>
<reference evidence="4 5" key="1">
    <citation type="submission" date="2019-05" db="EMBL/GenBank/DDBJ databases">
        <title>Marinobacter panjinensis sp. nov., a moderately halophilic bacterium isolated from sea tidal flat environment.</title>
        <authorList>
            <person name="Yang W."/>
            <person name="An M."/>
            <person name="He W."/>
            <person name="Luo X."/>
            <person name="Zhu L."/>
            <person name="Chen G."/>
            <person name="Zhang Y."/>
            <person name="Wang Y."/>
        </authorList>
    </citation>
    <scope>NUCLEOTIDE SEQUENCE [LARGE SCALE GENOMIC DNA]</scope>
    <source>
        <strain evidence="4 5">PJ-16</strain>
    </source>
</reference>
<dbReference type="InterPro" id="IPR052901">
    <property type="entry name" value="Bact_TGase-like"/>
</dbReference>
<keyword evidence="2" id="KW-0472">Membrane</keyword>
<dbReference type="SUPFAM" id="SSF54001">
    <property type="entry name" value="Cysteine proteinases"/>
    <property type="match status" value="1"/>
</dbReference>
<keyword evidence="2" id="KW-0812">Transmembrane</keyword>
<feature type="region of interest" description="Disordered" evidence="1">
    <location>
        <begin position="681"/>
        <end position="703"/>
    </location>
</feature>
<feature type="transmembrane region" description="Helical" evidence="2">
    <location>
        <begin position="73"/>
        <end position="88"/>
    </location>
</feature>
<dbReference type="Proteomes" id="UP000308488">
    <property type="component" value="Unassembled WGS sequence"/>
</dbReference>
<keyword evidence="2" id="KW-1133">Transmembrane helix</keyword>
<dbReference type="InterPro" id="IPR021878">
    <property type="entry name" value="TgpA_N"/>
</dbReference>
<dbReference type="SMART" id="SM00460">
    <property type="entry name" value="TGc"/>
    <property type="match status" value="1"/>
</dbReference>
<dbReference type="InterPro" id="IPR038765">
    <property type="entry name" value="Papain-like_cys_pep_sf"/>
</dbReference>
<feature type="transmembrane region" description="Helical" evidence="2">
    <location>
        <begin position="119"/>
        <end position="137"/>
    </location>
</feature>
<evidence type="ECO:0000313" key="5">
    <source>
        <dbReference type="Proteomes" id="UP000308488"/>
    </source>
</evidence>
<dbReference type="Pfam" id="PF13559">
    <property type="entry name" value="DUF4129"/>
    <property type="match status" value="1"/>
</dbReference>
<feature type="transmembrane region" description="Helical" evidence="2">
    <location>
        <begin position="570"/>
        <end position="591"/>
    </location>
</feature>
<dbReference type="InterPro" id="IPR002931">
    <property type="entry name" value="Transglutaminase-like"/>
</dbReference>
<gene>
    <name evidence="4" type="ORF">FDP08_03100</name>
</gene>
<comment type="caution">
    <text evidence="4">The sequence shown here is derived from an EMBL/GenBank/DDBJ whole genome shotgun (WGS) entry which is preliminary data.</text>
</comment>
<evidence type="ECO:0000256" key="2">
    <source>
        <dbReference type="SAM" id="Phobius"/>
    </source>
</evidence>
<dbReference type="Gene3D" id="3.10.620.30">
    <property type="match status" value="1"/>
</dbReference>
<dbReference type="OrthoDB" id="9804872at2"/>
<evidence type="ECO:0000259" key="3">
    <source>
        <dbReference type="SMART" id="SM00460"/>
    </source>
</evidence>
<organism evidence="4 5">
    <name type="scientific">Marinobacter panjinensis</name>
    <dbReference type="NCBI Taxonomy" id="2576384"/>
    <lineage>
        <taxon>Bacteria</taxon>
        <taxon>Pseudomonadati</taxon>
        <taxon>Pseudomonadota</taxon>
        <taxon>Gammaproteobacteria</taxon>
        <taxon>Pseudomonadales</taxon>
        <taxon>Marinobacteraceae</taxon>
        <taxon>Marinobacter</taxon>
    </lineage>
</organism>
<dbReference type="Pfam" id="PF01841">
    <property type="entry name" value="Transglut_core"/>
    <property type="match status" value="1"/>
</dbReference>
<feature type="transmembrane region" description="Helical" evidence="2">
    <location>
        <begin position="143"/>
        <end position="161"/>
    </location>
</feature>
<name>A0A4U6R2W5_9GAMM</name>
<dbReference type="AlphaFoldDB" id="A0A4U6R2W5"/>
<feature type="domain" description="Transglutaminase-like" evidence="3">
    <location>
        <begin position="419"/>
        <end position="490"/>
    </location>
</feature>
<protein>
    <submittedName>
        <fullName evidence="4">DUF3488 domain-containing protein</fullName>
    </submittedName>
</protein>
<proteinExistence type="predicted"/>
<dbReference type="InterPro" id="IPR025403">
    <property type="entry name" value="TgpA-like_C"/>
</dbReference>
<keyword evidence="5" id="KW-1185">Reference proteome</keyword>
<evidence type="ECO:0000313" key="4">
    <source>
        <dbReference type="EMBL" id="TKV67148.1"/>
    </source>
</evidence>
<feature type="transmembrane region" description="Helical" evidence="2">
    <location>
        <begin position="173"/>
        <end position="195"/>
    </location>
</feature>